<feature type="signal peptide" evidence="1">
    <location>
        <begin position="1"/>
        <end position="22"/>
    </location>
</feature>
<evidence type="ECO:0000313" key="3">
    <source>
        <dbReference type="Proteomes" id="UP000245790"/>
    </source>
</evidence>
<dbReference type="EMBL" id="QGGU01000013">
    <property type="protein sequence ID" value="PWK46404.1"/>
    <property type="molecule type" value="Genomic_DNA"/>
</dbReference>
<accession>A0A316FC22</accession>
<dbReference type="AlphaFoldDB" id="A0A316FC22"/>
<dbReference type="Proteomes" id="UP000245790">
    <property type="component" value="Unassembled WGS sequence"/>
</dbReference>
<evidence type="ECO:0008006" key="4">
    <source>
        <dbReference type="Google" id="ProtNLM"/>
    </source>
</evidence>
<keyword evidence="1" id="KW-0732">Signal</keyword>
<dbReference type="PROSITE" id="PS51257">
    <property type="entry name" value="PROKAR_LIPOPROTEIN"/>
    <property type="match status" value="1"/>
</dbReference>
<gene>
    <name evidence="2" type="ORF">C8D97_11389</name>
</gene>
<comment type="caution">
    <text evidence="2">The sequence shown here is derived from an EMBL/GenBank/DDBJ whole genome shotgun (WGS) entry which is preliminary data.</text>
</comment>
<organism evidence="2 3">
    <name type="scientific">Pleionea mediterranea</name>
    <dbReference type="NCBI Taxonomy" id="523701"/>
    <lineage>
        <taxon>Bacteria</taxon>
        <taxon>Pseudomonadati</taxon>
        <taxon>Pseudomonadota</taxon>
        <taxon>Gammaproteobacteria</taxon>
        <taxon>Oceanospirillales</taxon>
        <taxon>Pleioneaceae</taxon>
        <taxon>Pleionea</taxon>
    </lineage>
</organism>
<proteinExistence type="predicted"/>
<dbReference type="OrthoDB" id="6198252at2"/>
<keyword evidence="3" id="KW-1185">Reference proteome</keyword>
<sequence length="165" mass="18751">MKKNVFLSVLLFVVLFGCSKNGTSTDEIVALKELENLEESKKWALMTGKWYGNQPTKSGGRREHITDRYADGTYKITYRIYENTGALKEGAEVGYWGVSGPIYFSIFKGWLKDGKVTPALSSNPYNYDAYLIIILNDKEFKYKHLSSGNVYTLIRVDSEYQLGSK</sequence>
<dbReference type="RefSeq" id="WP_109764839.1">
    <property type="nucleotide sequence ID" value="NZ_QGGU01000013.1"/>
</dbReference>
<name>A0A316FC22_9GAMM</name>
<protein>
    <recommendedName>
        <fullName evidence="4">Lipoprotein</fullName>
    </recommendedName>
</protein>
<evidence type="ECO:0000313" key="2">
    <source>
        <dbReference type="EMBL" id="PWK46404.1"/>
    </source>
</evidence>
<evidence type="ECO:0000256" key="1">
    <source>
        <dbReference type="SAM" id="SignalP"/>
    </source>
</evidence>
<feature type="chain" id="PRO_5016275253" description="Lipoprotein" evidence="1">
    <location>
        <begin position="23"/>
        <end position="165"/>
    </location>
</feature>
<reference evidence="2 3" key="1">
    <citation type="submission" date="2018-05" db="EMBL/GenBank/DDBJ databases">
        <title>Genomic Encyclopedia of Type Strains, Phase IV (KMG-IV): sequencing the most valuable type-strain genomes for metagenomic binning, comparative biology and taxonomic classification.</title>
        <authorList>
            <person name="Goeker M."/>
        </authorList>
    </citation>
    <scope>NUCLEOTIDE SEQUENCE [LARGE SCALE GENOMIC DNA]</scope>
    <source>
        <strain evidence="2 3">DSM 25350</strain>
    </source>
</reference>